<sequence length="441" mass="50400">MSIPNAVHDLHISHLFFVSNGLLPNNISNEPSQLDTMGQSHTSHLANAHESSSEAESPIFTGRLPTDILLQIIGLLEYEQVKATLSALARTSKYMHQLITPLLWKHLTLKPSVDDNSDNKALSPSPSSPGSGKASPSQIPFIFRSKKLLPDHQRRFDLVNTLEINKHNIEWCQTGSLRWTPSFPNLRTLRIESSQLCTTATKDDTKRSSCRLISGITQLDFLIVRGSIDMDKVCIPRTLWKLPREILVVSSYHQIYKRFLPPAEYKGDLPRLERITYLTPEKADHAENILESPHFVLNVSRILIEYEFVKVCYVGNFRYKTEGGEKVDHAQAVKEFEDRLKRMMVPNYWTTYMLVKRQQRLEFISLDKWIEDEQRWKGKLTEKEVDGWRRPVSKRTAGKRASIFGLLLSGSTYGSWCPGRRPSILNAGGFWACGSRYNTCL</sequence>
<evidence type="ECO:0000256" key="1">
    <source>
        <dbReference type="SAM" id="MobiDB-lite"/>
    </source>
</evidence>
<dbReference type="Proteomes" id="UP000078595">
    <property type="component" value="Chromosome 2"/>
</dbReference>
<dbReference type="AlphaFoldDB" id="A0A1A6AC70"/>
<evidence type="ECO:0000313" key="4">
    <source>
        <dbReference type="EMBL" id="WWC59460.1"/>
    </source>
</evidence>
<dbReference type="InterPro" id="IPR001810">
    <property type="entry name" value="F-box_dom"/>
</dbReference>
<feature type="compositionally biased region" description="Low complexity" evidence="1">
    <location>
        <begin position="120"/>
        <end position="136"/>
    </location>
</feature>
<name>A0A1A6AC70_9TREE</name>
<reference evidence="3" key="1">
    <citation type="submission" date="2013-07" db="EMBL/GenBank/DDBJ databases">
        <title>The Genome Sequence of Cryptococcus dejecticola CBS10117.</title>
        <authorList>
            <consortium name="The Broad Institute Genome Sequencing Platform"/>
            <person name="Cuomo C."/>
            <person name="Litvintseva A."/>
            <person name="Chen Y."/>
            <person name="Heitman J."/>
            <person name="Sun S."/>
            <person name="Springer D."/>
            <person name="Dromer F."/>
            <person name="Young S.K."/>
            <person name="Zeng Q."/>
            <person name="Gargeya S."/>
            <person name="Fitzgerald M."/>
            <person name="Abouelleil A."/>
            <person name="Alvarado L."/>
            <person name="Berlin A.M."/>
            <person name="Chapman S.B."/>
            <person name="Dewar J."/>
            <person name="Goldberg J."/>
            <person name="Griggs A."/>
            <person name="Gujja S."/>
            <person name="Hansen M."/>
            <person name="Howarth C."/>
            <person name="Imamovic A."/>
            <person name="Larimer J."/>
            <person name="McCowan C."/>
            <person name="Murphy C."/>
            <person name="Pearson M."/>
            <person name="Priest M."/>
            <person name="Roberts A."/>
            <person name="Saif S."/>
            <person name="Shea T."/>
            <person name="Sykes S."/>
            <person name="Wortman J."/>
            <person name="Nusbaum C."/>
            <person name="Birren B."/>
        </authorList>
    </citation>
    <scope>NUCLEOTIDE SEQUENCE [LARGE SCALE GENOMIC DNA]</scope>
    <source>
        <strain evidence="3">CBS 10117</strain>
    </source>
</reference>
<reference evidence="4" key="2">
    <citation type="submission" date="2013-07" db="EMBL/GenBank/DDBJ databases">
        <authorList>
            <consortium name="The Broad Institute Genome Sequencing Platform"/>
            <person name="Cuomo C."/>
            <person name="Litvintseva A."/>
            <person name="Chen Y."/>
            <person name="Heitman J."/>
            <person name="Sun S."/>
            <person name="Springer D."/>
            <person name="Dromer F."/>
            <person name="Young S.K."/>
            <person name="Zeng Q."/>
            <person name="Gargeya S."/>
            <person name="Fitzgerald M."/>
            <person name="Abouelleil A."/>
            <person name="Alvarado L."/>
            <person name="Berlin A.M."/>
            <person name="Chapman S.B."/>
            <person name="Dewar J."/>
            <person name="Goldberg J."/>
            <person name="Griggs A."/>
            <person name="Gujja S."/>
            <person name="Hansen M."/>
            <person name="Howarth C."/>
            <person name="Imamovic A."/>
            <person name="Larimer J."/>
            <person name="McCowan C."/>
            <person name="Murphy C."/>
            <person name="Pearson M."/>
            <person name="Priest M."/>
            <person name="Roberts A."/>
            <person name="Saif S."/>
            <person name="Shea T."/>
            <person name="Sykes S."/>
            <person name="Wortman J."/>
            <person name="Nusbaum C."/>
            <person name="Birren B."/>
        </authorList>
    </citation>
    <scope>NUCLEOTIDE SEQUENCE</scope>
    <source>
        <strain evidence="4">CBS 10117</strain>
    </source>
</reference>
<accession>A0A1A6AC70</accession>
<dbReference type="InterPro" id="IPR036047">
    <property type="entry name" value="F-box-like_dom_sf"/>
</dbReference>
<gene>
    <name evidence="3" type="ORF">I303_01846</name>
    <name evidence="4" type="ORF">I303_102016</name>
</gene>
<dbReference type="GeneID" id="28965545"/>
<dbReference type="RefSeq" id="XP_018265480.1">
    <property type="nucleotide sequence ID" value="XM_018405199.1"/>
</dbReference>
<dbReference type="SUPFAM" id="SSF81383">
    <property type="entry name" value="F-box domain"/>
    <property type="match status" value="1"/>
</dbReference>
<keyword evidence="5" id="KW-1185">Reference proteome</keyword>
<protein>
    <recommendedName>
        <fullName evidence="2">F-box domain-containing protein</fullName>
    </recommendedName>
</protein>
<feature type="domain" description="F-box" evidence="2">
    <location>
        <begin position="63"/>
        <end position="109"/>
    </location>
</feature>
<dbReference type="EMBL" id="CP144531">
    <property type="protein sequence ID" value="WWC59460.1"/>
    <property type="molecule type" value="Genomic_DNA"/>
</dbReference>
<feature type="region of interest" description="Disordered" evidence="1">
    <location>
        <begin position="115"/>
        <end position="136"/>
    </location>
</feature>
<evidence type="ECO:0000259" key="2">
    <source>
        <dbReference type="Pfam" id="PF12937"/>
    </source>
</evidence>
<dbReference type="EMBL" id="KI894028">
    <property type="protein sequence ID" value="OBR87638.1"/>
    <property type="molecule type" value="Genomic_DNA"/>
</dbReference>
<organism evidence="3">
    <name type="scientific">Kwoniella dejecticola CBS 10117</name>
    <dbReference type="NCBI Taxonomy" id="1296121"/>
    <lineage>
        <taxon>Eukaryota</taxon>
        <taxon>Fungi</taxon>
        <taxon>Dikarya</taxon>
        <taxon>Basidiomycota</taxon>
        <taxon>Agaricomycotina</taxon>
        <taxon>Tremellomycetes</taxon>
        <taxon>Tremellales</taxon>
        <taxon>Cryptococcaceae</taxon>
        <taxon>Kwoniella</taxon>
    </lineage>
</organism>
<dbReference type="Pfam" id="PF12937">
    <property type="entry name" value="F-box-like"/>
    <property type="match status" value="1"/>
</dbReference>
<dbReference type="VEuPathDB" id="FungiDB:I303_01846"/>
<feature type="region of interest" description="Disordered" evidence="1">
    <location>
        <begin position="34"/>
        <end position="57"/>
    </location>
</feature>
<evidence type="ECO:0000313" key="5">
    <source>
        <dbReference type="Proteomes" id="UP000078595"/>
    </source>
</evidence>
<dbReference type="KEGG" id="kdj:28965545"/>
<evidence type="ECO:0000313" key="3">
    <source>
        <dbReference type="EMBL" id="OBR87638.1"/>
    </source>
</evidence>
<proteinExistence type="predicted"/>
<feature type="compositionally biased region" description="Low complexity" evidence="1">
    <location>
        <begin position="43"/>
        <end position="57"/>
    </location>
</feature>
<reference evidence="4" key="3">
    <citation type="submission" date="2024-02" db="EMBL/GenBank/DDBJ databases">
        <title>Comparative genomics of Cryptococcus and Kwoniella reveals pathogenesis evolution and contrasting modes of karyotype evolution via chromosome fusion or intercentromeric recombination.</title>
        <authorList>
            <person name="Coelho M.A."/>
            <person name="David-Palma M."/>
            <person name="Shea T."/>
            <person name="Bowers K."/>
            <person name="McGinley-Smith S."/>
            <person name="Mohammad A.W."/>
            <person name="Gnirke A."/>
            <person name="Yurkov A.M."/>
            <person name="Nowrousian M."/>
            <person name="Sun S."/>
            <person name="Cuomo C.A."/>
            <person name="Heitman J."/>
        </authorList>
    </citation>
    <scope>NUCLEOTIDE SEQUENCE</scope>
    <source>
        <strain evidence="4">CBS 10117</strain>
    </source>
</reference>